<dbReference type="AlphaFoldDB" id="A0A2M3ZSI7"/>
<evidence type="ECO:0000256" key="1">
    <source>
        <dbReference type="SAM" id="SignalP"/>
    </source>
</evidence>
<name>A0A2M3ZSI7_9DIPT</name>
<sequence length="86" mass="9260">MRIGTSSVSICIRFWGSASAISVSTVVTPSSTSAISCSLAGLRLWSEYRCSISRGASACMYGVDTFSSQLAKIERIVWTHFNRTTG</sequence>
<dbReference type="EMBL" id="GGFM01010775">
    <property type="protein sequence ID" value="MBW31526.1"/>
    <property type="molecule type" value="Transcribed_RNA"/>
</dbReference>
<feature type="signal peptide" evidence="1">
    <location>
        <begin position="1"/>
        <end position="20"/>
    </location>
</feature>
<accession>A0A2M3ZSI7</accession>
<protein>
    <submittedName>
        <fullName evidence="2">Putative secreted peptide</fullName>
    </submittedName>
</protein>
<reference evidence="2" key="1">
    <citation type="submission" date="2018-01" db="EMBL/GenBank/DDBJ databases">
        <title>An insight into the sialome of Amazonian anophelines.</title>
        <authorList>
            <person name="Ribeiro J.M."/>
            <person name="Scarpassa V."/>
            <person name="Calvo E."/>
        </authorList>
    </citation>
    <scope>NUCLEOTIDE SEQUENCE</scope>
    <source>
        <tissue evidence="2">Salivary glands</tissue>
    </source>
</reference>
<evidence type="ECO:0000313" key="2">
    <source>
        <dbReference type="EMBL" id="MBW31526.1"/>
    </source>
</evidence>
<feature type="chain" id="PRO_5014597672" evidence="1">
    <location>
        <begin position="21"/>
        <end position="86"/>
    </location>
</feature>
<organism evidence="2">
    <name type="scientific">Anopheles braziliensis</name>
    <dbReference type="NCBI Taxonomy" id="58242"/>
    <lineage>
        <taxon>Eukaryota</taxon>
        <taxon>Metazoa</taxon>
        <taxon>Ecdysozoa</taxon>
        <taxon>Arthropoda</taxon>
        <taxon>Hexapoda</taxon>
        <taxon>Insecta</taxon>
        <taxon>Pterygota</taxon>
        <taxon>Neoptera</taxon>
        <taxon>Endopterygota</taxon>
        <taxon>Diptera</taxon>
        <taxon>Nematocera</taxon>
        <taxon>Culicoidea</taxon>
        <taxon>Culicidae</taxon>
        <taxon>Anophelinae</taxon>
        <taxon>Anopheles</taxon>
    </lineage>
</organism>
<keyword evidence="1" id="KW-0732">Signal</keyword>
<proteinExistence type="predicted"/>